<dbReference type="InterPro" id="IPR043128">
    <property type="entry name" value="Rev_trsase/Diguanyl_cyclase"/>
</dbReference>
<dbReference type="Proteomes" id="UP001219525">
    <property type="component" value="Unassembled WGS sequence"/>
</dbReference>
<organism evidence="1 2">
    <name type="scientific">Mycena pura</name>
    <dbReference type="NCBI Taxonomy" id="153505"/>
    <lineage>
        <taxon>Eukaryota</taxon>
        <taxon>Fungi</taxon>
        <taxon>Dikarya</taxon>
        <taxon>Basidiomycota</taxon>
        <taxon>Agaricomycotina</taxon>
        <taxon>Agaricomycetes</taxon>
        <taxon>Agaricomycetidae</taxon>
        <taxon>Agaricales</taxon>
        <taxon>Marasmiineae</taxon>
        <taxon>Mycenaceae</taxon>
        <taxon>Mycena</taxon>
    </lineage>
</organism>
<dbReference type="InterPro" id="IPR043502">
    <property type="entry name" value="DNA/RNA_pol_sf"/>
</dbReference>
<dbReference type="SUPFAM" id="SSF56672">
    <property type="entry name" value="DNA/RNA polymerases"/>
    <property type="match status" value="1"/>
</dbReference>
<feature type="non-terminal residue" evidence="1">
    <location>
        <position position="267"/>
    </location>
</feature>
<sequence>MPPQEFDPLIRDYATLSGSNIDSVPSHPWTSRALESTRSYYCNAASKVPEPNKRRYKPVDRKVRPVPTYQPDPRKHLFREIPRPTLTTLPLNPPNWRSLKFGTRVTRDRLEAMLAKIKPNTLTESETNLIAYIVIAREYAFAWNFAEKGFFSREYYPDYEFPVIEHTPWQKPPITIPYALLPDVCKVIDDGERDGRFEPTVSSYRCAMFPVAKKPGSDPPIRIILNLEPLNAVTIQDAAMVDNINEFAESFVGYAMYGIADLFSGFD</sequence>
<evidence type="ECO:0000313" key="2">
    <source>
        <dbReference type="Proteomes" id="UP001219525"/>
    </source>
</evidence>
<proteinExistence type="predicted"/>
<reference evidence="1" key="1">
    <citation type="submission" date="2023-03" db="EMBL/GenBank/DDBJ databases">
        <title>Massive genome expansion in bonnet fungi (Mycena s.s.) driven by repeated elements and novel gene families across ecological guilds.</title>
        <authorList>
            <consortium name="Lawrence Berkeley National Laboratory"/>
            <person name="Harder C.B."/>
            <person name="Miyauchi S."/>
            <person name="Viragh M."/>
            <person name="Kuo A."/>
            <person name="Thoen E."/>
            <person name="Andreopoulos B."/>
            <person name="Lu D."/>
            <person name="Skrede I."/>
            <person name="Drula E."/>
            <person name="Henrissat B."/>
            <person name="Morin E."/>
            <person name="Kohler A."/>
            <person name="Barry K."/>
            <person name="LaButti K."/>
            <person name="Morin E."/>
            <person name="Salamov A."/>
            <person name="Lipzen A."/>
            <person name="Mereny Z."/>
            <person name="Hegedus B."/>
            <person name="Baldrian P."/>
            <person name="Stursova M."/>
            <person name="Weitz H."/>
            <person name="Taylor A."/>
            <person name="Grigoriev I.V."/>
            <person name="Nagy L.G."/>
            <person name="Martin F."/>
            <person name="Kauserud H."/>
        </authorList>
    </citation>
    <scope>NUCLEOTIDE SEQUENCE</scope>
    <source>
        <strain evidence="1">9144</strain>
    </source>
</reference>
<dbReference type="EMBL" id="JARJCW010000064">
    <property type="protein sequence ID" value="KAJ7200134.1"/>
    <property type="molecule type" value="Genomic_DNA"/>
</dbReference>
<accession>A0AAD6Y917</accession>
<dbReference type="AlphaFoldDB" id="A0AAD6Y917"/>
<gene>
    <name evidence="1" type="ORF">GGX14DRAFT_372407</name>
</gene>
<keyword evidence="2" id="KW-1185">Reference proteome</keyword>
<evidence type="ECO:0000313" key="1">
    <source>
        <dbReference type="EMBL" id="KAJ7200134.1"/>
    </source>
</evidence>
<name>A0AAD6Y917_9AGAR</name>
<protein>
    <submittedName>
        <fullName evidence="1">Uncharacterized protein</fullName>
    </submittedName>
</protein>
<comment type="caution">
    <text evidence="1">The sequence shown here is derived from an EMBL/GenBank/DDBJ whole genome shotgun (WGS) entry which is preliminary data.</text>
</comment>
<dbReference type="Gene3D" id="3.30.70.270">
    <property type="match status" value="1"/>
</dbReference>
<dbReference type="Gene3D" id="3.10.10.10">
    <property type="entry name" value="HIV Type 1 Reverse Transcriptase, subunit A, domain 1"/>
    <property type="match status" value="1"/>
</dbReference>